<gene>
    <name evidence="1" type="ORF">VNO77_44009</name>
</gene>
<name>A0AAN9JXF6_CANGL</name>
<proteinExistence type="predicted"/>
<protein>
    <submittedName>
        <fullName evidence="1">Uncharacterized protein</fullName>
    </submittedName>
</protein>
<accession>A0AAN9JXF6</accession>
<reference evidence="1 2" key="1">
    <citation type="submission" date="2024-01" db="EMBL/GenBank/DDBJ databases">
        <title>The genomes of 5 underutilized Papilionoideae crops provide insights into root nodulation and disease resistanc.</title>
        <authorList>
            <person name="Jiang F."/>
        </authorList>
    </citation>
    <scope>NUCLEOTIDE SEQUENCE [LARGE SCALE GENOMIC DNA]</scope>
    <source>
        <strain evidence="1">LVBAO_FW01</strain>
        <tissue evidence="1">Leaves</tissue>
    </source>
</reference>
<organism evidence="1 2">
    <name type="scientific">Canavalia gladiata</name>
    <name type="common">Sword bean</name>
    <name type="synonym">Dolichos gladiatus</name>
    <dbReference type="NCBI Taxonomy" id="3824"/>
    <lineage>
        <taxon>Eukaryota</taxon>
        <taxon>Viridiplantae</taxon>
        <taxon>Streptophyta</taxon>
        <taxon>Embryophyta</taxon>
        <taxon>Tracheophyta</taxon>
        <taxon>Spermatophyta</taxon>
        <taxon>Magnoliopsida</taxon>
        <taxon>eudicotyledons</taxon>
        <taxon>Gunneridae</taxon>
        <taxon>Pentapetalae</taxon>
        <taxon>rosids</taxon>
        <taxon>fabids</taxon>
        <taxon>Fabales</taxon>
        <taxon>Fabaceae</taxon>
        <taxon>Papilionoideae</taxon>
        <taxon>50 kb inversion clade</taxon>
        <taxon>NPAAA clade</taxon>
        <taxon>indigoferoid/millettioid clade</taxon>
        <taxon>Phaseoleae</taxon>
        <taxon>Canavalia</taxon>
    </lineage>
</organism>
<sequence>MSISSRLIRIGWCSAEVYQATATRKGQGGTRLTPSLFHHYSPTCASTEFLQEAHACMTFGSFGEGAHAIGTSWRFLILQAQIHSSSLGLEYQGSFYVLPISDGDASQSNLYGSLSISLVV</sequence>
<dbReference type="EMBL" id="JAYMYQ010000011">
    <property type="protein sequence ID" value="KAK7306089.1"/>
    <property type="molecule type" value="Genomic_DNA"/>
</dbReference>
<evidence type="ECO:0000313" key="2">
    <source>
        <dbReference type="Proteomes" id="UP001367508"/>
    </source>
</evidence>
<evidence type="ECO:0000313" key="1">
    <source>
        <dbReference type="EMBL" id="KAK7306089.1"/>
    </source>
</evidence>
<dbReference type="Proteomes" id="UP001367508">
    <property type="component" value="Unassembled WGS sequence"/>
</dbReference>
<dbReference type="AlphaFoldDB" id="A0AAN9JXF6"/>
<comment type="caution">
    <text evidence="1">The sequence shown here is derived from an EMBL/GenBank/DDBJ whole genome shotgun (WGS) entry which is preliminary data.</text>
</comment>
<keyword evidence="2" id="KW-1185">Reference proteome</keyword>